<dbReference type="EMBL" id="CP134500">
    <property type="protein sequence ID" value="WNF28812.1"/>
    <property type="molecule type" value="Genomic_DNA"/>
</dbReference>
<dbReference type="Proteomes" id="UP001303236">
    <property type="component" value="Chromosome"/>
</dbReference>
<proteinExistence type="predicted"/>
<organism evidence="1 2">
    <name type="scientific">Streptomyces durocortorensis</name>
    <dbReference type="NCBI Taxonomy" id="2811104"/>
    <lineage>
        <taxon>Bacteria</taxon>
        <taxon>Bacillati</taxon>
        <taxon>Actinomycetota</taxon>
        <taxon>Actinomycetes</taxon>
        <taxon>Kitasatosporales</taxon>
        <taxon>Streptomycetaceae</taxon>
        <taxon>Streptomyces</taxon>
    </lineage>
</organism>
<evidence type="ECO:0000313" key="1">
    <source>
        <dbReference type="EMBL" id="WNF28812.1"/>
    </source>
</evidence>
<reference evidence="1 2" key="1">
    <citation type="submission" date="2023-09" db="EMBL/GenBank/DDBJ databases">
        <title>Genome completion map analysis of the actinomycetes C11-1.</title>
        <authorList>
            <person name="Qin P."/>
            <person name="Guan P."/>
        </authorList>
    </citation>
    <scope>NUCLEOTIDE SEQUENCE [LARGE SCALE GENOMIC DNA]</scope>
    <source>
        <strain evidence="1 2">C11-1</strain>
    </source>
</reference>
<name>A0ABY9VY28_9ACTN</name>
<keyword evidence="2" id="KW-1185">Reference proteome</keyword>
<sequence>MTEVHLHDVALVPERTLGSPGDEAPLRGRLTFGWDLLPADHASASADWLTHVRTTPGREYRHLLLVCSFRPETPQAPGAFRHASLAVALSTPDPAVRPVARFIDPGVRNRPAVAAGPGTGLSFTVTTGIVDVGVERQPEAGRRPGREEWIVRGHGASQPDPQWEFRRLRRLPLVGDHPVAALVELVPGLVNTADVLVAAELEHRSWGIRRYRARLGPASQGITLSP</sequence>
<evidence type="ECO:0000313" key="2">
    <source>
        <dbReference type="Proteomes" id="UP001303236"/>
    </source>
</evidence>
<accession>A0ABY9VY28</accession>
<gene>
    <name evidence="1" type="ORF">RI138_19380</name>
</gene>
<protein>
    <submittedName>
        <fullName evidence="1">Uncharacterized protein</fullName>
    </submittedName>
</protein>